<dbReference type="InterPro" id="IPR005467">
    <property type="entry name" value="His_kinase_dom"/>
</dbReference>
<keyword evidence="3" id="KW-0597">Phosphoprotein</keyword>
<feature type="compositionally biased region" description="Low complexity" evidence="4">
    <location>
        <begin position="23"/>
        <end position="47"/>
    </location>
</feature>
<dbReference type="SUPFAM" id="SSF55874">
    <property type="entry name" value="ATPase domain of HSP90 chaperone/DNA topoisomerase II/histidine kinase"/>
    <property type="match status" value="1"/>
</dbReference>
<dbReference type="InterPro" id="IPR036097">
    <property type="entry name" value="HisK_dim/P_sf"/>
</dbReference>
<sequence>MCRSRARCAMCWPRWPTPCAISRQSTISRTRRPPSSARRSAPAGSATLPSTMPPLPWTGCASGARRAPPRRAPPLRQAGQRKDEFLAMLAHELRNPLAPISSAAQLLILGKSDPQRVQKSGEIILRQVGHLTNLVDDLLDVSRVTSGLVQIERVVIDLHAALHSAVEQARPGIEARRHHLTVALPPEHLFAQGDKTRLVQAIVNLLNNAAKYTAPGG</sequence>
<evidence type="ECO:0000313" key="6">
    <source>
        <dbReference type="EMBL" id="NHZ89480.1"/>
    </source>
</evidence>
<feature type="region of interest" description="Disordered" evidence="4">
    <location>
        <begin position="23"/>
        <end position="79"/>
    </location>
</feature>
<dbReference type="Pfam" id="PF00512">
    <property type="entry name" value="HisKA"/>
    <property type="match status" value="1"/>
</dbReference>
<protein>
    <recommendedName>
        <fullName evidence="2">histidine kinase</fullName>
        <ecNumber evidence="2">2.7.13.3</ecNumber>
    </recommendedName>
</protein>
<dbReference type="InterPro" id="IPR036890">
    <property type="entry name" value="HATPase_C_sf"/>
</dbReference>
<gene>
    <name evidence="6" type="ORF">F2P45_10710</name>
</gene>
<feature type="domain" description="Histidine kinase" evidence="5">
    <location>
        <begin position="88"/>
        <end position="217"/>
    </location>
</feature>
<comment type="caution">
    <text evidence="6">The sequence shown here is derived from an EMBL/GenBank/DDBJ whole genome shotgun (WGS) entry which is preliminary data.</text>
</comment>
<evidence type="ECO:0000256" key="2">
    <source>
        <dbReference type="ARBA" id="ARBA00012438"/>
    </source>
</evidence>
<dbReference type="PANTHER" id="PTHR43547">
    <property type="entry name" value="TWO-COMPONENT HISTIDINE KINASE"/>
    <property type="match status" value="1"/>
</dbReference>
<dbReference type="Proteomes" id="UP000609726">
    <property type="component" value="Unassembled WGS sequence"/>
</dbReference>
<organism evidence="6 7">
    <name type="scientific">Massilia mucilaginosa</name>
    <dbReference type="NCBI Taxonomy" id="2609282"/>
    <lineage>
        <taxon>Bacteria</taxon>
        <taxon>Pseudomonadati</taxon>
        <taxon>Pseudomonadota</taxon>
        <taxon>Betaproteobacteria</taxon>
        <taxon>Burkholderiales</taxon>
        <taxon>Oxalobacteraceae</taxon>
        <taxon>Telluria group</taxon>
        <taxon>Massilia</taxon>
    </lineage>
</organism>
<evidence type="ECO:0000256" key="3">
    <source>
        <dbReference type="ARBA" id="ARBA00022553"/>
    </source>
</evidence>
<keyword evidence="7" id="KW-1185">Reference proteome</keyword>
<dbReference type="SUPFAM" id="SSF47384">
    <property type="entry name" value="Homodimeric domain of signal transducing histidine kinase"/>
    <property type="match status" value="1"/>
</dbReference>
<dbReference type="PROSITE" id="PS50109">
    <property type="entry name" value="HIS_KIN"/>
    <property type="match status" value="1"/>
</dbReference>
<dbReference type="InterPro" id="IPR003661">
    <property type="entry name" value="HisK_dim/P_dom"/>
</dbReference>
<dbReference type="CDD" id="cd00082">
    <property type="entry name" value="HisKA"/>
    <property type="match status" value="1"/>
</dbReference>
<dbReference type="SMART" id="SM00388">
    <property type="entry name" value="HisKA"/>
    <property type="match status" value="1"/>
</dbReference>
<evidence type="ECO:0000313" key="7">
    <source>
        <dbReference type="Proteomes" id="UP000609726"/>
    </source>
</evidence>
<evidence type="ECO:0000256" key="4">
    <source>
        <dbReference type="SAM" id="MobiDB-lite"/>
    </source>
</evidence>
<proteinExistence type="predicted"/>
<evidence type="ECO:0000259" key="5">
    <source>
        <dbReference type="PROSITE" id="PS50109"/>
    </source>
</evidence>
<dbReference type="Gene3D" id="1.10.287.130">
    <property type="match status" value="1"/>
</dbReference>
<comment type="catalytic activity">
    <reaction evidence="1">
        <text>ATP + protein L-histidine = ADP + protein N-phospho-L-histidine.</text>
        <dbReference type="EC" id="2.7.13.3"/>
    </reaction>
</comment>
<dbReference type="PANTHER" id="PTHR43547:SF2">
    <property type="entry name" value="HYBRID SIGNAL TRANSDUCTION HISTIDINE KINASE C"/>
    <property type="match status" value="1"/>
</dbReference>
<reference evidence="6 7" key="1">
    <citation type="submission" date="2019-10" db="EMBL/GenBank/DDBJ databases">
        <title>Taxonomy of Antarctic Massilia spp.: description of Massilia rubra sp. nov., Massilia aquatica sp. nov., Massilia mucilaginosa sp. nov., Massilia frigida sp. nov. isolated from streams, lakes and regoliths.</title>
        <authorList>
            <person name="Holochova P."/>
            <person name="Sedlacek I."/>
            <person name="Kralova S."/>
            <person name="Maslanova I."/>
            <person name="Busse H.-J."/>
            <person name="Stankova E."/>
            <person name="Vrbovska V."/>
            <person name="Kovarovic V."/>
            <person name="Bartak M."/>
            <person name="Svec P."/>
            <person name="Pantucek R."/>
        </authorList>
    </citation>
    <scope>NUCLEOTIDE SEQUENCE [LARGE SCALE GENOMIC DNA]</scope>
    <source>
        <strain evidence="6 7">CCM 8733</strain>
    </source>
</reference>
<dbReference type="EC" id="2.7.13.3" evidence="2"/>
<name>A0ABX0NRV7_9BURK</name>
<dbReference type="Gene3D" id="3.30.565.10">
    <property type="entry name" value="Histidine kinase-like ATPase, C-terminal domain"/>
    <property type="match status" value="1"/>
</dbReference>
<dbReference type="EMBL" id="WHJH01000009">
    <property type="protein sequence ID" value="NHZ89480.1"/>
    <property type="molecule type" value="Genomic_DNA"/>
</dbReference>
<evidence type="ECO:0000256" key="1">
    <source>
        <dbReference type="ARBA" id="ARBA00000085"/>
    </source>
</evidence>
<accession>A0ABX0NRV7</accession>